<proteinExistence type="predicted"/>
<dbReference type="CDD" id="cd02440">
    <property type="entry name" value="AdoMet_MTases"/>
    <property type="match status" value="1"/>
</dbReference>
<dbReference type="InterPro" id="IPR041698">
    <property type="entry name" value="Methyltransf_25"/>
</dbReference>
<dbReference type="AlphaFoldDB" id="X1HP33"/>
<feature type="domain" description="Methyltransferase" evidence="1">
    <location>
        <begin position="1"/>
        <end position="93"/>
    </location>
</feature>
<evidence type="ECO:0000259" key="1">
    <source>
        <dbReference type="Pfam" id="PF13649"/>
    </source>
</evidence>
<evidence type="ECO:0000313" key="2">
    <source>
        <dbReference type="EMBL" id="GAH55584.1"/>
    </source>
</evidence>
<comment type="caution">
    <text evidence="2">The sequence shown here is derived from an EMBL/GenBank/DDBJ whole genome shotgun (WGS) entry which is preliminary data.</text>
</comment>
<reference evidence="2" key="1">
    <citation type="journal article" date="2014" name="Front. Microbiol.">
        <title>High frequency of phylogenetically diverse reductive dehalogenase-homologous genes in deep subseafloor sedimentary metagenomes.</title>
        <authorList>
            <person name="Kawai M."/>
            <person name="Futagami T."/>
            <person name="Toyoda A."/>
            <person name="Takaki Y."/>
            <person name="Nishi S."/>
            <person name="Hori S."/>
            <person name="Arai W."/>
            <person name="Tsubouchi T."/>
            <person name="Morono Y."/>
            <person name="Uchiyama I."/>
            <person name="Ito T."/>
            <person name="Fujiyama A."/>
            <person name="Inagaki F."/>
            <person name="Takami H."/>
        </authorList>
    </citation>
    <scope>NUCLEOTIDE SEQUENCE</scope>
    <source>
        <strain evidence="2">Expedition CK06-06</strain>
    </source>
</reference>
<feature type="non-terminal residue" evidence="2">
    <location>
        <position position="104"/>
    </location>
</feature>
<gene>
    <name evidence="2" type="ORF">S03H2_30353</name>
</gene>
<dbReference type="Gene3D" id="3.40.50.150">
    <property type="entry name" value="Vaccinia Virus protein VP39"/>
    <property type="match status" value="1"/>
</dbReference>
<protein>
    <recommendedName>
        <fullName evidence="1">Methyltransferase domain-containing protein</fullName>
    </recommendedName>
</protein>
<name>X1HP33_9ZZZZ</name>
<dbReference type="SUPFAM" id="SSF53335">
    <property type="entry name" value="S-adenosyl-L-methionine-dependent methyltransferases"/>
    <property type="match status" value="1"/>
</dbReference>
<dbReference type="Pfam" id="PF13649">
    <property type="entry name" value="Methyltransf_25"/>
    <property type="match status" value="1"/>
</dbReference>
<organism evidence="2">
    <name type="scientific">marine sediment metagenome</name>
    <dbReference type="NCBI Taxonomy" id="412755"/>
    <lineage>
        <taxon>unclassified sequences</taxon>
        <taxon>metagenomes</taxon>
        <taxon>ecological metagenomes</taxon>
    </lineage>
</organism>
<accession>X1HP33</accession>
<dbReference type="InterPro" id="IPR029063">
    <property type="entry name" value="SAM-dependent_MTases_sf"/>
</dbReference>
<dbReference type="EMBL" id="BARU01018363">
    <property type="protein sequence ID" value="GAH55584.1"/>
    <property type="molecule type" value="Genomic_DNA"/>
</dbReference>
<sequence length="104" mass="11615">MGCGSGRHIVFLAKHDFEVHGVDVSPVGIKLAKRWMEDEKLAASLIIGSIYNKLPYANAFFDAVISVQVIHHNTTENIRRLIAEIWRVLKPAGLFFATKGRIQA</sequence>